<protein>
    <submittedName>
        <fullName evidence="2">Uncharacterized protein</fullName>
    </submittedName>
</protein>
<organism evidence="2">
    <name type="scientific">Cacopsylla melanoneura</name>
    <dbReference type="NCBI Taxonomy" id="428564"/>
    <lineage>
        <taxon>Eukaryota</taxon>
        <taxon>Metazoa</taxon>
        <taxon>Ecdysozoa</taxon>
        <taxon>Arthropoda</taxon>
        <taxon>Hexapoda</taxon>
        <taxon>Insecta</taxon>
        <taxon>Pterygota</taxon>
        <taxon>Neoptera</taxon>
        <taxon>Paraneoptera</taxon>
        <taxon>Hemiptera</taxon>
        <taxon>Sternorrhyncha</taxon>
        <taxon>Psylloidea</taxon>
        <taxon>Psyllidae</taxon>
        <taxon>Psyllinae</taxon>
        <taxon>Cacopsylla</taxon>
    </lineage>
</organism>
<dbReference type="AlphaFoldDB" id="A0A8D8VG31"/>
<proteinExistence type="predicted"/>
<accession>A0A8D8VG31</accession>
<feature type="region of interest" description="Disordered" evidence="1">
    <location>
        <begin position="1"/>
        <end position="62"/>
    </location>
</feature>
<evidence type="ECO:0000256" key="1">
    <source>
        <dbReference type="SAM" id="MobiDB-lite"/>
    </source>
</evidence>
<dbReference type="EMBL" id="HBUF01363213">
    <property type="protein sequence ID" value="CAG6722091.1"/>
    <property type="molecule type" value="Transcribed_RNA"/>
</dbReference>
<evidence type="ECO:0000313" key="2">
    <source>
        <dbReference type="EMBL" id="CAG6722092.1"/>
    </source>
</evidence>
<name>A0A8D8VG31_9HEMI</name>
<reference evidence="2" key="1">
    <citation type="submission" date="2021-05" db="EMBL/GenBank/DDBJ databases">
        <authorList>
            <person name="Alioto T."/>
            <person name="Alioto T."/>
            <person name="Gomez Garrido J."/>
        </authorList>
    </citation>
    <scope>NUCLEOTIDE SEQUENCE</scope>
</reference>
<feature type="compositionally biased region" description="Basic residues" evidence="1">
    <location>
        <begin position="19"/>
        <end position="37"/>
    </location>
</feature>
<dbReference type="EMBL" id="HBUF01363214">
    <property type="protein sequence ID" value="CAG6722092.1"/>
    <property type="molecule type" value="Transcribed_RNA"/>
</dbReference>
<sequence length="107" mass="11953">MNDRTGGLEQELGKDSPTRRRYGNGKHHSHQNYHPRLHQNPMDSSVTGAAGAYNFSSSYSSSPLESHQQLAAMFLQNNTPAPLNPIDRLYSMQNSYFCSEDAPLTPQ</sequence>